<proteinExistence type="inferred from homology"/>
<dbReference type="GO" id="GO:0016020">
    <property type="term" value="C:membrane"/>
    <property type="evidence" value="ECO:0007669"/>
    <property type="project" value="InterPro"/>
</dbReference>
<dbReference type="Gene3D" id="1.10.530.10">
    <property type="match status" value="1"/>
</dbReference>
<reference evidence="4 5" key="1">
    <citation type="submission" date="2012-06" db="EMBL/GenBank/DDBJ databases">
        <title>Finished chromosome of genome of Microcoleus sp. PCC 7113.</title>
        <authorList>
            <consortium name="US DOE Joint Genome Institute"/>
            <person name="Gugger M."/>
            <person name="Coursin T."/>
            <person name="Rippka R."/>
            <person name="Tandeau De Marsac N."/>
            <person name="Huntemann M."/>
            <person name="Wei C.-L."/>
            <person name="Han J."/>
            <person name="Detter J.C."/>
            <person name="Han C."/>
            <person name="Tapia R."/>
            <person name="Chen A."/>
            <person name="Kyrpides N."/>
            <person name="Mavromatis K."/>
            <person name="Markowitz V."/>
            <person name="Szeto E."/>
            <person name="Ivanova N."/>
            <person name="Pagani I."/>
            <person name="Pati A."/>
            <person name="Goodwin L."/>
            <person name="Nordberg H.P."/>
            <person name="Cantor M.N."/>
            <person name="Hua S.X."/>
            <person name="Woyke T."/>
            <person name="Kerfeld C.A."/>
        </authorList>
    </citation>
    <scope>NUCLEOTIDE SEQUENCE [LARGE SCALE GENOMIC DNA]</scope>
    <source>
        <strain evidence="4 5">PCC 7113</strain>
    </source>
</reference>
<keyword evidence="2" id="KW-0732">Signal</keyword>
<dbReference type="InterPro" id="IPR011990">
    <property type="entry name" value="TPR-like_helical_dom_sf"/>
</dbReference>
<evidence type="ECO:0000313" key="5">
    <source>
        <dbReference type="Proteomes" id="UP000010471"/>
    </source>
</evidence>
<dbReference type="SUPFAM" id="SSF53955">
    <property type="entry name" value="Lysozyme-like"/>
    <property type="match status" value="1"/>
</dbReference>
<organism evidence="4 5">
    <name type="scientific">Allocoleopsis franciscana PCC 7113</name>
    <dbReference type="NCBI Taxonomy" id="1173027"/>
    <lineage>
        <taxon>Bacteria</taxon>
        <taxon>Bacillati</taxon>
        <taxon>Cyanobacteriota</taxon>
        <taxon>Cyanophyceae</taxon>
        <taxon>Coleofasciculales</taxon>
        <taxon>Coleofasciculaceae</taxon>
        <taxon>Allocoleopsis</taxon>
        <taxon>Allocoleopsis franciscana</taxon>
    </lineage>
</organism>
<dbReference type="OrthoDB" id="9815002at2"/>
<dbReference type="GO" id="GO:0000270">
    <property type="term" value="P:peptidoglycan metabolic process"/>
    <property type="evidence" value="ECO:0007669"/>
    <property type="project" value="InterPro"/>
</dbReference>
<dbReference type="PATRIC" id="fig|1173027.3.peg.5799"/>
<dbReference type="InterPro" id="IPR019734">
    <property type="entry name" value="TPR_rpt"/>
</dbReference>
<dbReference type="CDD" id="cd13401">
    <property type="entry name" value="Slt70-like"/>
    <property type="match status" value="1"/>
</dbReference>
<dbReference type="GO" id="GO:0004553">
    <property type="term" value="F:hydrolase activity, hydrolyzing O-glycosyl compounds"/>
    <property type="evidence" value="ECO:0007669"/>
    <property type="project" value="InterPro"/>
</dbReference>
<name>K9WM41_9CYAN</name>
<dbReference type="InterPro" id="IPR008939">
    <property type="entry name" value="Lytic_TGlycosylase_superhlx_U"/>
</dbReference>
<evidence type="ECO:0000259" key="3">
    <source>
        <dbReference type="Pfam" id="PF01464"/>
    </source>
</evidence>
<evidence type="ECO:0000256" key="1">
    <source>
        <dbReference type="ARBA" id="ARBA00007734"/>
    </source>
</evidence>
<dbReference type="KEGG" id="mic:Mic7113_5231"/>
<dbReference type="eggNOG" id="COG1729">
    <property type="taxonomic scope" value="Bacteria"/>
</dbReference>
<dbReference type="HOGENOM" id="CLU_013746_0_0_3"/>
<sequence>MLKGRINKIPVAVGAGLLLFALLGSSILAVKMTGLLDQWTGNGQTQSQFKLTPKQEKSEVLPLVSLPPQARASKLEAIASGSKSLDQQRARYLLASDLIEQKQGEKALKWLEGLDTEYSVLASQISVKRAQAYELMGDKAKAEAAWNAILTNHPTQPVAAEALYALGESNPEYWNQAIAKFPSHPSTHEIIRQRLSKNPKQSALLLVLAKSNPEGQGMGAIRERLVNEFAAQLKPEDWEAIAFGYWETMEYERAAQAYAKAPRTPLTAYRVGRGYQLRGKRIEAKAAYQQLLRDFPDAKETGLGLRRLASLSKSDEAMQYLDLAIKKFPDEAAEALLTKANILEAKGSATSASDARKSVLTQYKTSDAAAEYRWKIAKTMAAARKYKEAWQWAQPITTNNPDSPLAPEAAFWVGRWAAQMGRPKDATAAFEHVLAHYPESFYAWRSAHSLGWNVGDFTTVRDLKPEIVSPQVRPTPPTGSAALKELYQLGQNQSAWTLWQAEFKNRLKPTVAEQFTDGLINLGIGRHQIGINKIWYLSLRDTPEERSQWKDLRQEPAYWQALFPLPFLESIISWSGQRQLNPFLVAGLIRQESRFEPKIRSVAGAKGLMQVMPGTGTWIAEKIQLKDYNLENPDDNIKLGTWYLDHTHQEYSNNSLLAVASYNAGPGNVSKWISKYGFNDPDAFIEMIPFGETKGYVESVFANYWNYLRIYNPEIAQSLAKYSPAQSVVSRQ</sequence>
<accession>K9WM41</accession>
<dbReference type="PANTHER" id="PTHR37423">
    <property type="entry name" value="SOLUBLE LYTIC MUREIN TRANSGLYCOSYLASE-RELATED"/>
    <property type="match status" value="1"/>
</dbReference>
<evidence type="ECO:0000313" key="4">
    <source>
        <dbReference type="EMBL" id="AFZ20881.1"/>
    </source>
</evidence>
<dbReference type="RefSeq" id="WP_015185014.1">
    <property type="nucleotide sequence ID" value="NC_019738.1"/>
</dbReference>
<dbReference type="GO" id="GO:0008933">
    <property type="term" value="F:peptidoglycan lytic transglycosylase activity"/>
    <property type="evidence" value="ECO:0007669"/>
    <property type="project" value="InterPro"/>
</dbReference>
<dbReference type="eggNOG" id="COG0741">
    <property type="taxonomic scope" value="Bacteria"/>
</dbReference>
<dbReference type="InterPro" id="IPR008258">
    <property type="entry name" value="Transglycosylase_SLT_dom_1"/>
</dbReference>
<dbReference type="InterPro" id="IPR000189">
    <property type="entry name" value="Transglyc_AS"/>
</dbReference>
<dbReference type="InterPro" id="IPR023346">
    <property type="entry name" value="Lysozyme-like_dom_sf"/>
</dbReference>
<keyword evidence="5" id="KW-1185">Reference proteome</keyword>
<feature type="domain" description="Transglycosylase SLT" evidence="3">
    <location>
        <begin position="570"/>
        <end position="682"/>
    </location>
</feature>
<dbReference type="PANTHER" id="PTHR37423:SF5">
    <property type="entry name" value="SOLUBLE LYTIC MUREIN TRANSGLYCOSYLASE"/>
    <property type="match status" value="1"/>
</dbReference>
<dbReference type="EMBL" id="CP003630">
    <property type="protein sequence ID" value="AFZ20881.1"/>
    <property type="molecule type" value="Genomic_DNA"/>
</dbReference>
<dbReference type="eggNOG" id="COG0457">
    <property type="taxonomic scope" value="Bacteria"/>
</dbReference>
<dbReference type="Pfam" id="PF13174">
    <property type="entry name" value="TPR_6"/>
    <property type="match status" value="2"/>
</dbReference>
<protein>
    <submittedName>
        <fullName evidence="4">Soluble lytic murein transglycosylase-like protein</fullName>
    </submittedName>
</protein>
<dbReference type="Gene3D" id="1.25.40.10">
    <property type="entry name" value="Tetratricopeptide repeat domain"/>
    <property type="match status" value="3"/>
</dbReference>
<evidence type="ECO:0000256" key="2">
    <source>
        <dbReference type="ARBA" id="ARBA00022729"/>
    </source>
</evidence>
<dbReference type="PROSITE" id="PS00922">
    <property type="entry name" value="TRANSGLYCOSYLASE"/>
    <property type="match status" value="1"/>
</dbReference>
<dbReference type="STRING" id="1173027.Mic7113_5231"/>
<dbReference type="AlphaFoldDB" id="K9WM41"/>
<dbReference type="Proteomes" id="UP000010471">
    <property type="component" value="Chromosome"/>
</dbReference>
<dbReference type="GO" id="GO:0042597">
    <property type="term" value="C:periplasmic space"/>
    <property type="evidence" value="ECO:0007669"/>
    <property type="project" value="InterPro"/>
</dbReference>
<gene>
    <name evidence="4" type="ORF">Mic7113_5231</name>
</gene>
<dbReference type="SUPFAM" id="SSF48435">
    <property type="entry name" value="Bacterial muramidases"/>
    <property type="match status" value="1"/>
</dbReference>
<dbReference type="Pfam" id="PF01464">
    <property type="entry name" value="SLT"/>
    <property type="match status" value="1"/>
</dbReference>
<comment type="similarity">
    <text evidence="1">Belongs to the transglycosylase Slt family.</text>
</comment>